<dbReference type="EMBL" id="JANBVO010000046">
    <property type="protein sequence ID" value="KAJ9134015.1"/>
    <property type="molecule type" value="Genomic_DNA"/>
</dbReference>
<evidence type="ECO:0000313" key="13">
    <source>
        <dbReference type="EMBL" id="KAJ9134015.1"/>
    </source>
</evidence>
<dbReference type="SUPFAM" id="SSF50978">
    <property type="entry name" value="WD40 repeat-like"/>
    <property type="match status" value="1"/>
</dbReference>
<dbReference type="GO" id="GO:0045893">
    <property type="term" value="P:positive regulation of DNA-templated transcription"/>
    <property type="evidence" value="ECO:0007669"/>
    <property type="project" value="TreeGrafter"/>
</dbReference>
<feature type="domain" description="Mediator complex subunit Med16 N-terminal" evidence="11">
    <location>
        <begin position="160"/>
        <end position="478"/>
    </location>
</feature>
<evidence type="ECO:0000259" key="12">
    <source>
        <dbReference type="Pfam" id="PF20719"/>
    </source>
</evidence>
<evidence type="ECO:0000256" key="6">
    <source>
        <dbReference type="ARBA" id="ARBA00023163"/>
    </source>
</evidence>
<proteinExistence type="inferred from homology"/>
<keyword evidence="5 9" id="KW-0010">Activator</keyword>
<sequence>MPLMLDDSMSAMNGAMSVDLEDVDLFGDPVDISIQARPPSKQLQQRMDELRSRGCCQSIAWSKQGTIASIAPDGRSLELRFLRAHPSNGNWDLSQPSQCGTEVFVVPTLADGPIVHLAWASTGSPELAVIDAFGRVCIVTFTVNLNRPYLVRKWDGDAVDDLNTVVGCYWLPLMPQTKGVSKYNVIQGPAVREGNNYRYEQTFCHAFPPFHPNVNKSALLCITASGFMKLFYVQNNNKVEETQLELESITTSDDLVTHASICSDRTFLMMAFATASKQLRVVRANIHWGTPQTDKQVPPGSNPLSPSLKEKHVAVTSWFQHDTSESHLDVSMAQLSHLEVIPSILENSGQPIALPVVLAVRSYVPGLSSPFNHESQSIIDRWEVLDEQPQALHPAFEQLGSRTGSGSAPAVSRLRRLESVVIHKIIISVHTIHYGRVICLTFSDGSVQHRDRQTMNEIYNETDMTRVMMPGQVGFQFQEETPCLQVAYSPTNCSFVQLCEDGKLKWNGLRFPTEEIGSSMQDPQYAAVVAALTVSITTACVQQSNFDDLLAAARPFTEKPRFASDLVMEMVRSLRMSVDYSEEAHHDGLVRNVQMQMCFSVMNHLGFKGEFHPRSFGSKFARLALDVRNIVILITIASNTPLNLKEKLSPLDEPEVVDALAGCAKWALDLLSWLSDCLFNLLDDPKFMSLLHPHRFAEMTAYLQSKNDVSLHLLLCSSTRGFLSASCRRLQHLESLSNRAIQYYENKAAMQNATNPGHAATHTTSTLHNAYIKMQRYTAASLIKVQEFEKLLNVLAGDIRSAYQTSLASLSQRQPQQQGGKPGQNEAAAKRAQMHCELNLMLASSPPNSFLPVINKFFHSELKAFRRSADPARLFFADFGLLEVEDDRRSLAARRAARRHVDIFKRVELAAPGPEQREALRARNDKAGRHPQGFDNESREQPPRLWRRCVRCASVMEDANGTRPGFNFVLAQQRKCSCGGNWGLLPRWSLVS</sequence>
<comment type="caution">
    <text evidence="13">The sequence shown here is derived from an EMBL/GenBank/DDBJ whole genome shotgun (WGS) entry which is preliminary data.</text>
</comment>
<dbReference type="Pfam" id="PF20719">
    <property type="entry name" value="Med16_C"/>
    <property type="match status" value="1"/>
</dbReference>
<evidence type="ECO:0000313" key="14">
    <source>
        <dbReference type="Proteomes" id="UP001174694"/>
    </source>
</evidence>
<protein>
    <recommendedName>
        <fullName evidence="3 9">Mediator of RNA polymerase II transcription subunit 16</fullName>
    </recommendedName>
    <alternativeName>
        <fullName evidence="8 9">Mediator complex subunit 16</fullName>
    </alternativeName>
</protein>
<evidence type="ECO:0000256" key="3">
    <source>
        <dbReference type="ARBA" id="ARBA00019614"/>
    </source>
</evidence>
<keyword evidence="7 9" id="KW-0539">Nucleus</keyword>
<comment type="similarity">
    <text evidence="2 9">Belongs to the Mediator complex subunit 16 family.</text>
</comment>
<keyword evidence="6 9" id="KW-0804">Transcription</keyword>
<evidence type="ECO:0000256" key="7">
    <source>
        <dbReference type="ARBA" id="ARBA00023242"/>
    </source>
</evidence>
<dbReference type="GO" id="GO:0016592">
    <property type="term" value="C:mediator complex"/>
    <property type="evidence" value="ECO:0007669"/>
    <property type="project" value="InterPro"/>
</dbReference>
<evidence type="ECO:0000256" key="8">
    <source>
        <dbReference type="ARBA" id="ARBA00032015"/>
    </source>
</evidence>
<evidence type="ECO:0000256" key="5">
    <source>
        <dbReference type="ARBA" id="ARBA00023159"/>
    </source>
</evidence>
<dbReference type="InterPro" id="IPR021665">
    <property type="entry name" value="Mediator_Med16_N"/>
</dbReference>
<evidence type="ECO:0000256" key="10">
    <source>
        <dbReference type="SAM" id="MobiDB-lite"/>
    </source>
</evidence>
<evidence type="ECO:0000256" key="1">
    <source>
        <dbReference type="ARBA" id="ARBA00004123"/>
    </source>
</evidence>
<dbReference type="AlphaFoldDB" id="A0AA38R302"/>
<comment type="function">
    <text evidence="9">Component of the Mediator complex, a coactivator involved in the regulated transcription of nearly all RNA polymerase II-dependent genes. Mediator functions as a bridge to convey information from gene-specific regulatory proteins to the basal RNA polymerase II transcription machinery. Mediator is recruited to promoters by direct interactions with regulatory proteins and serves as a scaffold for the assembly of a functional preinitiation complex with RNA polymerase II and the general transcription factors.</text>
</comment>
<dbReference type="PANTHER" id="PTHR13224:SF6">
    <property type="entry name" value="MEDIATOR OF RNA POLYMERASE II TRANSCRIPTION SUBUNIT 16"/>
    <property type="match status" value="1"/>
</dbReference>
<comment type="subcellular location">
    <subcellularLocation>
        <location evidence="1 9">Nucleus</location>
    </subcellularLocation>
</comment>
<dbReference type="InterPro" id="IPR048338">
    <property type="entry name" value="Mediator_Med16"/>
</dbReference>
<dbReference type="PANTHER" id="PTHR13224">
    <property type="entry name" value="THYROID HORMONE RECEPTOR-ASSOCIATED PROTEIN-RELATED"/>
    <property type="match status" value="1"/>
</dbReference>
<gene>
    <name evidence="9" type="primary">MED16</name>
    <name evidence="13" type="ORF">NKR23_g10383</name>
</gene>
<keyword evidence="14" id="KW-1185">Reference proteome</keyword>
<evidence type="ECO:0000256" key="9">
    <source>
        <dbReference type="RuleBase" id="RU364149"/>
    </source>
</evidence>
<dbReference type="Proteomes" id="UP001174694">
    <property type="component" value="Unassembled WGS sequence"/>
</dbReference>
<evidence type="ECO:0000256" key="2">
    <source>
        <dbReference type="ARBA" id="ARBA00006543"/>
    </source>
</evidence>
<feature type="region of interest" description="Disordered" evidence="10">
    <location>
        <begin position="810"/>
        <end position="830"/>
    </location>
</feature>
<organism evidence="13 14">
    <name type="scientific">Pleurostoma richardsiae</name>
    <dbReference type="NCBI Taxonomy" id="41990"/>
    <lineage>
        <taxon>Eukaryota</taxon>
        <taxon>Fungi</taxon>
        <taxon>Dikarya</taxon>
        <taxon>Ascomycota</taxon>
        <taxon>Pezizomycotina</taxon>
        <taxon>Sordariomycetes</taxon>
        <taxon>Sordariomycetidae</taxon>
        <taxon>Calosphaeriales</taxon>
        <taxon>Pleurostomataceae</taxon>
        <taxon>Pleurostoma</taxon>
    </lineage>
</organism>
<comment type="subunit">
    <text evidence="9">Component of the Mediator complex.</text>
</comment>
<evidence type="ECO:0000259" key="11">
    <source>
        <dbReference type="Pfam" id="PF11635"/>
    </source>
</evidence>
<dbReference type="InterPro" id="IPR048339">
    <property type="entry name" value="Mediator_Med16_C"/>
</dbReference>
<accession>A0AA38R302</accession>
<feature type="domain" description="Mediator complex subunit 16 C-terminal" evidence="12">
    <location>
        <begin position="864"/>
        <end position="982"/>
    </location>
</feature>
<keyword evidence="4 9" id="KW-0805">Transcription regulation</keyword>
<dbReference type="InterPro" id="IPR036322">
    <property type="entry name" value="WD40_repeat_dom_sf"/>
</dbReference>
<name>A0AA38R302_9PEZI</name>
<reference evidence="13" key="1">
    <citation type="submission" date="2022-07" db="EMBL/GenBank/DDBJ databases">
        <title>Fungi with potential for degradation of polypropylene.</title>
        <authorList>
            <person name="Gostincar C."/>
        </authorList>
    </citation>
    <scope>NUCLEOTIDE SEQUENCE</scope>
    <source>
        <strain evidence="13">EXF-13308</strain>
    </source>
</reference>
<dbReference type="Pfam" id="PF11635">
    <property type="entry name" value="Med16_N"/>
    <property type="match status" value="1"/>
</dbReference>
<evidence type="ECO:0000256" key="4">
    <source>
        <dbReference type="ARBA" id="ARBA00023015"/>
    </source>
</evidence>